<dbReference type="Proteomes" id="UP000321577">
    <property type="component" value="Unassembled WGS sequence"/>
</dbReference>
<name>A0A512ME55_9BACT</name>
<comment type="caution">
    <text evidence="7">The sequence shown here is derived from an EMBL/GenBank/DDBJ whole genome shotgun (WGS) entry which is preliminary data.</text>
</comment>
<evidence type="ECO:0000313" key="8">
    <source>
        <dbReference type="Proteomes" id="UP000321577"/>
    </source>
</evidence>
<dbReference type="OrthoDB" id="9801520at2"/>
<dbReference type="EMBL" id="BKAG01000040">
    <property type="protein sequence ID" value="GEP45019.1"/>
    <property type="molecule type" value="Genomic_DNA"/>
</dbReference>
<sequence>MPDVFTKAKRSEVMSLIRSRGNKDTELRMIEVFRQQGIKGWRRHVAISFQVRSSPLTVSGAPLTKKVRPDFVFREAKVVVFVDGCFWHGCPEHYRRPGSRQEFWDAKIARNQARDIEVARELRRGGWRVMRLWEHDLARKREKRLLARLRRLGLGM</sequence>
<organism evidence="7 8">
    <name type="scientific">Brevifollis gellanilyticus</name>
    <dbReference type="NCBI Taxonomy" id="748831"/>
    <lineage>
        <taxon>Bacteria</taxon>
        <taxon>Pseudomonadati</taxon>
        <taxon>Verrucomicrobiota</taxon>
        <taxon>Verrucomicrobiia</taxon>
        <taxon>Verrucomicrobiales</taxon>
        <taxon>Verrucomicrobiaceae</taxon>
    </lineage>
</organism>
<accession>A0A512ME55</accession>
<evidence type="ECO:0000256" key="6">
    <source>
        <dbReference type="ARBA" id="ARBA00029466"/>
    </source>
</evidence>
<gene>
    <name evidence="7" type="ORF">BGE01nite_43100</name>
</gene>
<evidence type="ECO:0008006" key="9">
    <source>
        <dbReference type="Google" id="ProtNLM"/>
    </source>
</evidence>
<keyword evidence="8" id="KW-1185">Reference proteome</keyword>
<keyword evidence="5" id="KW-0234">DNA repair</keyword>
<keyword evidence="4" id="KW-0378">Hydrolase</keyword>
<evidence type="ECO:0000256" key="1">
    <source>
        <dbReference type="ARBA" id="ARBA00022722"/>
    </source>
</evidence>
<proteinExistence type="inferred from homology"/>
<dbReference type="AlphaFoldDB" id="A0A512ME55"/>
<evidence type="ECO:0000256" key="3">
    <source>
        <dbReference type="ARBA" id="ARBA00022763"/>
    </source>
</evidence>
<dbReference type="InterPro" id="IPR011335">
    <property type="entry name" value="Restrct_endonuc-II-like"/>
</dbReference>
<dbReference type="Gene3D" id="3.40.960.10">
    <property type="entry name" value="VSR Endonuclease"/>
    <property type="match status" value="1"/>
</dbReference>
<dbReference type="GO" id="GO:0016787">
    <property type="term" value="F:hydrolase activity"/>
    <property type="evidence" value="ECO:0007669"/>
    <property type="project" value="UniProtKB-KW"/>
</dbReference>
<evidence type="ECO:0000256" key="4">
    <source>
        <dbReference type="ARBA" id="ARBA00022801"/>
    </source>
</evidence>
<dbReference type="CDD" id="cd00221">
    <property type="entry name" value="Vsr"/>
    <property type="match status" value="1"/>
</dbReference>
<keyword evidence="2" id="KW-0255">Endonuclease</keyword>
<dbReference type="GO" id="GO:0006298">
    <property type="term" value="P:mismatch repair"/>
    <property type="evidence" value="ECO:0007669"/>
    <property type="project" value="InterPro"/>
</dbReference>
<evidence type="ECO:0000256" key="5">
    <source>
        <dbReference type="ARBA" id="ARBA00023204"/>
    </source>
</evidence>
<dbReference type="Pfam" id="PF03852">
    <property type="entry name" value="Vsr"/>
    <property type="match status" value="1"/>
</dbReference>
<protein>
    <recommendedName>
        <fullName evidence="9">Very short patch repair endonuclease</fullName>
    </recommendedName>
</protein>
<dbReference type="GO" id="GO:0004519">
    <property type="term" value="F:endonuclease activity"/>
    <property type="evidence" value="ECO:0007669"/>
    <property type="project" value="UniProtKB-KW"/>
</dbReference>
<keyword evidence="3" id="KW-0227">DNA damage</keyword>
<dbReference type="InterPro" id="IPR004603">
    <property type="entry name" value="DNA_mismatch_endonuc_vsr"/>
</dbReference>
<dbReference type="SUPFAM" id="SSF52980">
    <property type="entry name" value="Restriction endonuclease-like"/>
    <property type="match status" value="1"/>
</dbReference>
<evidence type="ECO:0000256" key="2">
    <source>
        <dbReference type="ARBA" id="ARBA00022759"/>
    </source>
</evidence>
<evidence type="ECO:0000313" key="7">
    <source>
        <dbReference type="EMBL" id="GEP45019.1"/>
    </source>
</evidence>
<dbReference type="RefSeq" id="WP_146853522.1">
    <property type="nucleotide sequence ID" value="NZ_BKAG01000040.1"/>
</dbReference>
<reference evidence="7 8" key="1">
    <citation type="submission" date="2019-07" db="EMBL/GenBank/DDBJ databases">
        <title>Whole genome shotgun sequence of Brevifollis gellanilyticus NBRC 108608.</title>
        <authorList>
            <person name="Hosoyama A."/>
            <person name="Uohara A."/>
            <person name="Ohji S."/>
            <person name="Ichikawa N."/>
        </authorList>
    </citation>
    <scope>NUCLEOTIDE SEQUENCE [LARGE SCALE GENOMIC DNA]</scope>
    <source>
        <strain evidence="7 8">NBRC 108608</strain>
    </source>
</reference>
<keyword evidence="1" id="KW-0540">Nuclease</keyword>
<comment type="similarity">
    <text evidence="6">Belongs to the Vsr family.</text>
</comment>